<dbReference type="InterPro" id="IPR001431">
    <property type="entry name" value="Pept_M16_Zn_BS"/>
</dbReference>
<protein>
    <recommendedName>
        <fullName evidence="5">Peptidase M16 N-terminal domain-containing protein</fullName>
    </recommendedName>
</protein>
<dbReference type="Gene3D" id="3.30.830.10">
    <property type="entry name" value="Metalloenzyme, LuxS/M16 peptidase-like"/>
    <property type="match status" value="2"/>
</dbReference>
<accession>A0A6C0EZD6</accession>
<evidence type="ECO:0000256" key="1">
    <source>
        <dbReference type="ARBA" id="ARBA00007261"/>
    </source>
</evidence>
<organism evidence="4">
    <name type="scientific">viral metagenome</name>
    <dbReference type="NCBI Taxonomy" id="1070528"/>
    <lineage>
        <taxon>unclassified sequences</taxon>
        <taxon>metagenomes</taxon>
        <taxon>organismal metagenomes</taxon>
    </lineage>
</organism>
<dbReference type="GO" id="GO:0006508">
    <property type="term" value="P:proteolysis"/>
    <property type="evidence" value="ECO:0007669"/>
    <property type="project" value="InterPro"/>
</dbReference>
<dbReference type="GO" id="GO:0046872">
    <property type="term" value="F:metal ion binding"/>
    <property type="evidence" value="ECO:0007669"/>
    <property type="project" value="InterPro"/>
</dbReference>
<dbReference type="PANTHER" id="PTHR11851">
    <property type="entry name" value="METALLOPROTEASE"/>
    <property type="match status" value="1"/>
</dbReference>
<reference evidence="4" key="1">
    <citation type="journal article" date="2020" name="Nature">
        <title>Giant virus diversity and host interactions through global metagenomics.</title>
        <authorList>
            <person name="Schulz F."/>
            <person name="Roux S."/>
            <person name="Paez-Espino D."/>
            <person name="Jungbluth S."/>
            <person name="Walsh D.A."/>
            <person name="Denef V.J."/>
            <person name="McMahon K.D."/>
            <person name="Konstantinidis K.T."/>
            <person name="Eloe-Fadrosh E.A."/>
            <person name="Kyrpides N.C."/>
            <person name="Woyke T."/>
        </authorList>
    </citation>
    <scope>NUCLEOTIDE SEQUENCE</scope>
    <source>
        <strain evidence="4">GVMAG-M-3300009161-52</strain>
    </source>
</reference>
<feature type="domain" description="Peptidase M16 C-terminal" evidence="3">
    <location>
        <begin position="195"/>
        <end position="377"/>
    </location>
</feature>
<dbReference type="PANTHER" id="PTHR11851:SF49">
    <property type="entry name" value="MITOCHONDRIAL-PROCESSING PEPTIDASE SUBUNIT ALPHA"/>
    <property type="match status" value="1"/>
</dbReference>
<dbReference type="InterPro" id="IPR011765">
    <property type="entry name" value="Pept_M16_N"/>
</dbReference>
<comment type="similarity">
    <text evidence="1">Belongs to the peptidase M16 family.</text>
</comment>
<evidence type="ECO:0000259" key="2">
    <source>
        <dbReference type="Pfam" id="PF00675"/>
    </source>
</evidence>
<sequence>MKSRVSRKNTIKHTKTNINKLSKTLPIKLYKNEQGTRLLFTPSRTESESSSIYFYFKVGSKDEPKNINGISHFIEHMIFKGSPKFPNYLDISKTFDANGIEFNAFTSKDMTAYHYKFLSTKENIDIICKITSDMIMNPLMREREIKTERNVIIQEYNDDLDDVDEYIADKLEECLLEGHPLGQTIIGTLETIKAINRKDLMAYHKKHYRFDNLLIGFSGKMRSEYEPIIEKYFGGSGSFKPISIKNVEGSLAMTPFVDKHPFSKVDCFPKELKQDYIHIIFKTKGYFDPMKNHLRLIKNIMGSNMSSRLFVEIREKLGLVYSIRCEISNYEDMGYFDITAQTEVKDTVKCIDAVFKELVKLKKFGIDEKELKDNKKNYCDLYQTNFDDIEYENEYYSKQILLNRPIETREMRIGTIQEITAKELHDVALELFDFNKVHIIIFGEVKKHTIEKILDKYNK</sequence>
<dbReference type="InterPro" id="IPR050361">
    <property type="entry name" value="MPP/UQCRC_Complex"/>
</dbReference>
<evidence type="ECO:0008006" key="5">
    <source>
        <dbReference type="Google" id="ProtNLM"/>
    </source>
</evidence>
<dbReference type="SUPFAM" id="SSF63411">
    <property type="entry name" value="LuxS/MPP-like metallohydrolase"/>
    <property type="match status" value="2"/>
</dbReference>
<evidence type="ECO:0000259" key="3">
    <source>
        <dbReference type="Pfam" id="PF05193"/>
    </source>
</evidence>
<dbReference type="Pfam" id="PF00675">
    <property type="entry name" value="Peptidase_M16"/>
    <property type="match status" value="1"/>
</dbReference>
<dbReference type="InterPro" id="IPR011249">
    <property type="entry name" value="Metalloenz_LuxS/M16"/>
</dbReference>
<name>A0A6C0EZD6_9ZZZZ</name>
<dbReference type="GO" id="GO:0004222">
    <property type="term" value="F:metalloendopeptidase activity"/>
    <property type="evidence" value="ECO:0007669"/>
    <property type="project" value="InterPro"/>
</dbReference>
<dbReference type="AlphaFoldDB" id="A0A6C0EZD6"/>
<evidence type="ECO:0000313" key="4">
    <source>
        <dbReference type="EMBL" id="QHT34142.1"/>
    </source>
</evidence>
<feature type="domain" description="Peptidase M16 N-terminal" evidence="2">
    <location>
        <begin position="43"/>
        <end position="188"/>
    </location>
</feature>
<dbReference type="EMBL" id="MN738987">
    <property type="protein sequence ID" value="QHT34142.1"/>
    <property type="molecule type" value="Genomic_DNA"/>
</dbReference>
<dbReference type="Pfam" id="PF05193">
    <property type="entry name" value="Peptidase_M16_C"/>
    <property type="match status" value="1"/>
</dbReference>
<dbReference type="PROSITE" id="PS00143">
    <property type="entry name" value="INSULINASE"/>
    <property type="match status" value="1"/>
</dbReference>
<dbReference type="InterPro" id="IPR007863">
    <property type="entry name" value="Peptidase_M16_C"/>
</dbReference>
<proteinExistence type="inferred from homology"/>